<evidence type="ECO:0000313" key="2">
    <source>
        <dbReference type="EMBL" id="AUX24805.1"/>
    </source>
</evidence>
<reference evidence="2 3" key="1">
    <citation type="submission" date="2015-09" db="EMBL/GenBank/DDBJ databases">
        <title>Sorangium comparison.</title>
        <authorList>
            <person name="Zaburannyi N."/>
            <person name="Bunk B."/>
            <person name="Overmann J."/>
            <person name="Mueller R."/>
        </authorList>
    </citation>
    <scope>NUCLEOTIDE SEQUENCE [LARGE SCALE GENOMIC DNA]</scope>
    <source>
        <strain evidence="2 3">So ceGT47</strain>
    </source>
</reference>
<organism evidence="2 3">
    <name type="scientific">Sorangium cellulosum</name>
    <name type="common">Polyangium cellulosum</name>
    <dbReference type="NCBI Taxonomy" id="56"/>
    <lineage>
        <taxon>Bacteria</taxon>
        <taxon>Pseudomonadati</taxon>
        <taxon>Myxococcota</taxon>
        <taxon>Polyangia</taxon>
        <taxon>Polyangiales</taxon>
        <taxon>Polyangiaceae</taxon>
        <taxon>Sorangium</taxon>
    </lineage>
</organism>
<evidence type="ECO:0000256" key="1">
    <source>
        <dbReference type="SAM" id="MobiDB-lite"/>
    </source>
</evidence>
<dbReference type="EMBL" id="CP012670">
    <property type="protein sequence ID" value="AUX24805.1"/>
    <property type="molecule type" value="Genomic_DNA"/>
</dbReference>
<dbReference type="RefSeq" id="WP_129351325.1">
    <property type="nucleotide sequence ID" value="NZ_CP012670.1"/>
</dbReference>
<name>A0A4P2Q5W0_SORCE</name>
<dbReference type="Proteomes" id="UP000295781">
    <property type="component" value="Chromosome"/>
</dbReference>
<proteinExistence type="predicted"/>
<feature type="region of interest" description="Disordered" evidence="1">
    <location>
        <begin position="42"/>
        <end position="66"/>
    </location>
</feature>
<protein>
    <submittedName>
        <fullName evidence="2">Uncharacterized protein</fullName>
    </submittedName>
</protein>
<dbReference type="AlphaFoldDB" id="A0A4P2Q5W0"/>
<evidence type="ECO:0000313" key="3">
    <source>
        <dbReference type="Proteomes" id="UP000295781"/>
    </source>
</evidence>
<sequence>MKYDIGMICSACGCVTIFQVEDNTPRRCARCHDVDVDTPLAPPCERPAPPGLRGRRQAAPQLDWME</sequence>
<dbReference type="OrthoDB" id="5523776at2"/>
<gene>
    <name evidence="2" type="ORF">SOCEGT47_053450</name>
</gene>
<accession>A0A4P2Q5W0</accession>